<sequence length="260" mass="30020">MSSDRKTLNIIHFSDLHFGRIQDQVLNDLDQYLKDNQDLINLVILTGDLTQRAKKEQFIAAKEFLSKIKVPVFVVPGNHDVPLYNLFLRFFTPYSRFKKYMGNLISNYYEDENIAIFGLWTVNPLRVQEGKISESDILAVTEKFKKVPDHKIKILAGHHPIATYEEPKIKKLFEKLIELKPDFLMWGHDHQSSIKYFDEKTKMLPLMMASGTTISSRVRAEANSFNLITIMDTDVNVKTMAHMEGKGFFVAAEFNGTLNR</sequence>
<dbReference type="SUPFAM" id="SSF56300">
    <property type="entry name" value="Metallo-dependent phosphatases"/>
    <property type="match status" value="1"/>
</dbReference>
<proteinExistence type="inferred from homology"/>
<dbReference type="EMBL" id="JAYGJQ010000002">
    <property type="protein sequence ID" value="MEA9357663.1"/>
    <property type="molecule type" value="Genomic_DNA"/>
</dbReference>
<protein>
    <submittedName>
        <fullName evidence="6">Metallophosphoesterase</fullName>
    </submittedName>
</protein>
<dbReference type="Proteomes" id="UP001302274">
    <property type="component" value="Unassembled WGS sequence"/>
</dbReference>
<keyword evidence="3" id="KW-0408">Iron</keyword>
<dbReference type="PANTHER" id="PTHR42988">
    <property type="entry name" value="PHOSPHOHYDROLASE"/>
    <property type="match status" value="1"/>
</dbReference>
<evidence type="ECO:0000313" key="6">
    <source>
        <dbReference type="EMBL" id="MEA9357663.1"/>
    </source>
</evidence>
<comment type="caution">
    <text evidence="6">The sequence shown here is derived from an EMBL/GenBank/DDBJ whole genome shotgun (WGS) entry which is preliminary data.</text>
</comment>
<comment type="similarity">
    <text evidence="4">Belongs to the cyclic nucleotide phosphodiesterase class-III family.</text>
</comment>
<dbReference type="InterPro" id="IPR004843">
    <property type="entry name" value="Calcineurin-like_PHP"/>
</dbReference>
<evidence type="ECO:0000256" key="3">
    <source>
        <dbReference type="ARBA" id="ARBA00023004"/>
    </source>
</evidence>
<evidence type="ECO:0000256" key="1">
    <source>
        <dbReference type="ARBA" id="ARBA00022723"/>
    </source>
</evidence>
<dbReference type="RefSeq" id="WP_323577766.1">
    <property type="nucleotide sequence ID" value="NZ_JAYGJQ010000002.1"/>
</dbReference>
<dbReference type="Pfam" id="PF00149">
    <property type="entry name" value="Metallophos"/>
    <property type="match status" value="1"/>
</dbReference>
<dbReference type="Gene3D" id="3.60.21.10">
    <property type="match status" value="1"/>
</dbReference>
<evidence type="ECO:0000259" key="5">
    <source>
        <dbReference type="Pfam" id="PF00149"/>
    </source>
</evidence>
<reference evidence="6 7" key="1">
    <citation type="submission" date="2023-11" db="EMBL/GenBank/DDBJ databases">
        <title>A Novel Polar Bacteriovorax (B. antarcticus) Isolated from the Biocrust in Antarctica.</title>
        <authorList>
            <person name="Mun W."/>
            <person name="Choi S.Y."/>
            <person name="Mitchell R.J."/>
        </authorList>
    </citation>
    <scope>NUCLEOTIDE SEQUENCE [LARGE SCALE GENOMIC DNA]</scope>
    <source>
        <strain evidence="6 7">PP10</strain>
    </source>
</reference>
<keyword evidence="1" id="KW-0479">Metal-binding</keyword>
<evidence type="ECO:0000313" key="7">
    <source>
        <dbReference type="Proteomes" id="UP001302274"/>
    </source>
</evidence>
<evidence type="ECO:0000256" key="2">
    <source>
        <dbReference type="ARBA" id="ARBA00022801"/>
    </source>
</evidence>
<evidence type="ECO:0000256" key="4">
    <source>
        <dbReference type="ARBA" id="ARBA00025742"/>
    </source>
</evidence>
<name>A0ABU5VX77_9BACT</name>
<keyword evidence="7" id="KW-1185">Reference proteome</keyword>
<dbReference type="PANTHER" id="PTHR42988:SF2">
    <property type="entry name" value="CYCLIC NUCLEOTIDE PHOSPHODIESTERASE CBUA0032-RELATED"/>
    <property type="match status" value="1"/>
</dbReference>
<feature type="domain" description="Calcineurin-like phosphoesterase" evidence="5">
    <location>
        <begin position="9"/>
        <end position="191"/>
    </location>
</feature>
<dbReference type="InterPro" id="IPR029052">
    <property type="entry name" value="Metallo-depent_PP-like"/>
</dbReference>
<keyword evidence="2" id="KW-0378">Hydrolase</keyword>
<gene>
    <name evidence="6" type="ORF">SHI21_15645</name>
</gene>
<dbReference type="InterPro" id="IPR050884">
    <property type="entry name" value="CNP_phosphodiesterase-III"/>
</dbReference>
<organism evidence="6 7">
    <name type="scientific">Bacteriovorax antarcticus</name>
    <dbReference type="NCBI Taxonomy" id="3088717"/>
    <lineage>
        <taxon>Bacteria</taxon>
        <taxon>Pseudomonadati</taxon>
        <taxon>Bdellovibrionota</taxon>
        <taxon>Bacteriovoracia</taxon>
        <taxon>Bacteriovoracales</taxon>
        <taxon>Bacteriovoracaceae</taxon>
        <taxon>Bacteriovorax</taxon>
    </lineage>
</organism>
<accession>A0ABU5VX77</accession>